<dbReference type="Proteomes" id="UP000192257">
    <property type="component" value="Unassembled WGS sequence"/>
</dbReference>
<name>A0A1X0NQ87_9TRYP</name>
<dbReference type="PRINTS" id="PR00449">
    <property type="entry name" value="RASTRNSFRMNG"/>
</dbReference>
<dbReference type="PROSITE" id="PS51421">
    <property type="entry name" value="RAS"/>
    <property type="match status" value="1"/>
</dbReference>
<evidence type="ECO:0000313" key="4">
    <source>
        <dbReference type="Proteomes" id="UP000192257"/>
    </source>
</evidence>
<dbReference type="GO" id="GO:0003924">
    <property type="term" value="F:GTPase activity"/>
    <property type="evidence" value="ECO:0007669"/>
    <property type="project" value="InterPro"/>
</dbReference>
<evidence type="ECO:0000256" key="1">
    <source>
        <dbReference type="ARBA" id="ARBA00022741"/>
    </source>
</evidence>
<dbReference type="InterPro" id="IPR005225">
    <property type="entry name" value="Small_GTP-bd"/>
</dbReference>
<dbReference type="SMART" id="SM00174">
    <property type="entry name" value="RHO"/>
    <property type="match status" value="1"/>
</dbReference>
<comment type="caution">
    <text evidence="3">The sequence shown here is derived from an EMBL/GenBank/DDBJ whole genome shotgun (WGS) entry which is preliminary data.</text>
</comment>
<protein>
    <submittedName>
        <fullName evidence="3">Guanin nucleotide-binding protein</fullName>
    </submittedName>
</protein>
<dbReference type="Gene3D" id="3.40.50.300">
    <property type="entry name" value="P-loop containing nucleotide triphosphate hydrolases"/>
    <property type="match status" value="1"/>
</dbReference>
<gene>
    <name evidence="3" type="ORF">TM35_000291820</name>
</gene>
<dbReference type="AlphaFoldDB" id="A0A1X0NQ87"/>
<sequence length="369" mass="40080">MIVPSLNPQPQEQDQQEVNRNEEMVRNSSPQLSCSITSPCVDDYNNDENETNSRTSSSNPLTESKKDPPTVSSVPPTFSHVFLPTYKVLVVGDCGVGKSNLLSRFTRDRFDIQTPSTIGIEFTSRELEVPSVQVGQTERVIVQLWDTAGQERCGVISTAFFRNAVGVVFVYDVTRESTLTRIPMWVEHVRKHTCEDCVGIVIGNKTDLSHLCTVSQDDAEDLTHRLGMRHFLASALNGNGVTHAFMQLVLALNAVQQLKRSAAVSIASTTSMTHAGGVSERVQLGSLSIPRSCIANGTMWSVPLSSHAVVPAVTNASISTAATVPSSLSFSHSFSSPRPENGRRMDLRGFGSPHVPHDNGNKPVSNCCS</sequence>
<dbReference type="PANTHER" id="PTHR47978">
    <property type="match status" value="1"/>
</dbReference>
<evidence type="ECO:0000256" key="2">
    <source>
        <dbReference type="SAM" id="MobiDB-lite"/>
    </source>
</evidence>
<reference evidence="3 4" key="1">
    <citation type="submission" date="2017-03" db="EMBL/GenBank/DDBJ databases">
        <title>An alternative strategy for trypanosome survival in the mammalian bloodstream revealed through genome and transcriptome analysis of the ubiquitous bovine parasite Trypanosoma (Megatrypanum) theileri.</title>
        <authorList>
            <person name="Kelly S."/>
            <person name="Ivens A."/>
            <person name="Mott A."/>
            <person name="O'Neill E."/>
            <person name="Emms D."/>
            <person name="Macleod O."/>
            <person name="Voorheis P."/>
            <person name="Matthews J."/>
            <person name="Matthews K."/>
            <person name="Carrington M."/>
        </authorList>
    </citation>
    <scope>NUCLEOTIDE SEQUENCE [LARGE SCALE GENOMIC DNA]</scope>
    <source>
        <strain evidence="3">Edinburgh</strain>
    </source>
</reference>
<evidence type="ECO:0000313" key="3">
    <source>
        <dbReference type="EMBL" id="ORC86300.1"/>
    </source>
</evidence>
<dbReference type="PROSITE" id="PS51419">
    <property type="entry name" value="RAB"/>
    <property type="match status" value="1"/>
</dbReference>
<feature type="region of interest" description="Disordered" evidence="2">
    <location>
        <begin position="1"/>
        <end position="74"/>
    </location>
</feature>
<proteinExistence type="predicted"/>
<dbReference type="SMART" id="SM00173">
    <property type="entry name" value="RAS"/>
    <property type="match status" value="1"/>
</dbReference>
<feature type="region of interest" description="Disordered" evidence="2">
    <location>
        <begin position="328"/>
        <end position="369"/>
    </location>
</feature>
<dbReference type="RefSeq" id="XP_028880366.1">
    <property type="nucleotide sequence ID" value="XM_029028339.1"/>
</dbReference>
<dbReference type="CDD" id="cd00154">
    <property type="entry name" value="Rab"/>
    <property type="match status" value="1"/>
</dbReference>
<dbReference type="EMBL" id="NBCO01000029">
    <property type="protein sequence ID" value="ORC86300.1"/>
    <property type="molecule type" value="Genomic_DNA"/>
</dbReference>
<dbReference type="SUPFAM" id="SSF52540">
    <property type="entry name" value="P-loop containing nucleoside triphosphate hydrolases"/>
    <property type="match status" value="1"/>
</dbReference>
<dbReference type="GO" id="GO:0005525">
    <property type="term" value="F:GTP binding"/>
    <property type="evidence" value="ECO:0007669"/>
    <property type="project" value="InterPro"/>
</dbReference>
<dbReference type="InterPro" id="IPR027417">
    <property type="entry name" value="P-loop_NTPase"/>
</dbReference>
<keyword evidence="4" id="KW-1185">Reference proteome</keyword>
<keyword evidence="1" id="KW-0547">Nucleotide-binding</keyword>
<dbReference type="STRING" id="67003.A0A1X0NQ87"/>
<dbReference type="FunFam" id="3.40.50.300:FF:001447">
    <property type="entry name" value="Ras-related protein Rab-1B"/>
    <property type="match status" value="1"/>
</dbReference>
<dbReference type="SMART" id="SM00175">
    <property type="entry name" value="RAB"/>
    <property type="match status" value="1"/>
</dbReference>
<dbReference type="Pfam" id="PF00071">
    <property type="entry name" value="Ras"/>
    <property type="match status" value="1"/>
</dbReference>
<feature type="compositionally biased region" description="Polar residues" evidence="2">
    <location>
        <begin position="1"/>
        <end position="16"/>
    </location>
</feature>
<accession>A0A1X0NQ87</accession>
<dbReference type="NCBIfam" id="TIGR00231">
    <property type="entry name" value="small_GTP"/>
    <property type="match status" value="1"/>
</dbReference>
<dbReference type="VEuPathDB" id="TriTrypDB:TM35_000291820"/>
<feature type="compositionally biased region" description="Polar residues" evidence="2">
    <location>
        <begin position="26"/>
        <end position="38"/>
    </location>
</feature>
<dbReference type="InterPro" id="IPR001806">
    <property type="entry name" value="Small_GTPase"/>
</dbReference>
<dbReference type="OrthoDB" id="251992at2759"/>
<dbReference type="GeneID" id="39988119"/>
<organism evidence="3 4">
    <name type="scientific">Trypanosoma theileri</name>
    <dbReference type="NCBI Taxonomy" id="67003"/>
    <lineage>
        <taxon>Eukaryota</taxon>
        <taxon>Discoba</taxon>
        <taxon>Euglenozoa</taxon>
        <taxon>Kinetoplastea</taxon>
        <taxon>Metakinetoplastina</taxon>
        <taxon>Trypanosomatida</taxon>
        <taxon>Trypanosomatidae</taxon>
        <taxon>Trypanosoma</taxon>
    </lineage>
</organism>